<protein>
    <recommendedName>
        <fullName evidence="3">Flagellar FliJ protein</fullName>
    </recommendedName>
</protein>
<keyword evidence="12" id="KW-0969">Cilium</keyword>
<evidence type="ECO:0000256" key="6">
    <source>
        <dbReference type="ARBA" id="ARBA00022500"/>
    </source>
</evidence>
<name>A0A5C0SES7_CRATE</name>
<evidence type="ECO:0000313" key="13">
    <source>
        <dbReference type="Proteomes" id="UP000324646"/>
    </source>
</evidence>
<dbReference type="InterPro" id="IPR053716">
    <property type="entry name" value="Flag_assembly_chemotaxis_eff"/>
</dbReference>
<keyword evidence="6" id="KW-0145">Chemotaxis</keyword>
<keyword evidence="13" id="KW-1185">Reference proteome</keyword>
<dbReference type="GO" id="GO:0015031">
    <property type="term" value="P:protein transport"/>
    <property type="evidence" value="ECO:0007669"/>
    <property type="project" value="UniProtKB-KW"/>
</dbReference>
<dbReference type="OrthoDB" id="1953321at2"/>
<dbReference type="KEGG" id="crs:FQB35_07735"/>
<keyword evidence="8" id="KW-0653">Protein transport</keyword>
<dbReference type="PANTHER" id="PTHR38786">
    <property type="entry name" value="FLAGELLAR FLIJ PROTEIN"/>
    <property type="match status" value="1"/>
</dbReference>
<evidence type="ECO:0000313" key="12">
    <source>
        <dbReference type="EMBL" id="QEK12276.1"/>
    </source>
</evidence>
<evidence type="ECO:0000256" key="4">
    <source>
        <dbReference type="ARBA" id="ARBA00022448"/>
    </source>
</evidence>
<keyword evidence="4" id="KW-0813">Transport</keyword>
<evidence type="ECO:0000256" key="5">
    <source>
        <dbReference type="ARBA" id="ARBA00022475"/>
    </source>
</evidence>
<keyword evidence="12" id="KW-0966">Cell projection</keyword>
<evidence type="ECO:0000256" key="7">
    <source>
        <dbReference type="ARBA" id="ARBA00022795"/>
    </source>
</evidence>
<evidence type="ECO:0000256" key="9">
    <source>
        <dbReference type="ARBA" id="ARBA00023136"/>
    </source>
</evidence>
<reference evidence="12 13" key="1">
    <citation type="submission" date="2019-07" db="EMBL/GenBank/DDBJ databases">
        <title>Complete genome of Crassaminicella thermophila SY095.</title>
        <authorList>
            <person name="Li X."/>
        </authorList>
    </citation>
    <scope>NUCLEOTIDE SEQUENCE [LARGE SCALE GENOMIC DNA]</scope>
    <source>
        <strain evidence="12 13">SY095</strain>
    </source>
</reference>
<evidence type="ECO:0000256" key="3">
    <source>
        <dbReference type="ARBA" id="ARBA00020392"/>
    </source>
</evidence>
<keyword evidence="10" id="KW-1006">Bacterial flagellum protein export</keyword>
<feature type="coiled-coil region" evidence="11">
    <location>
        <begin position="13"/>
        <end position="127"/>
    </location>
</feature>
<keyword evidence="12" id="KW-0282">Flagellum</keyword>
<sequence>MEVFLLRRFRFRYQNLLEVKEKYEDIIKRKLNEAQIKFEEAKKQLDILEDNKKKYQESINLNVKKGVDIGYLRMHDLFLMNLKREIRKQIEVIEVCKDEVNKCRMELMKASKEKRIFEKLKEKERENFHYIEKKEEDSLIDQLVTFKNYKSN</sequence>
<dbReference type="GO" id="GO:0006935">
    <property type="term" value="P:chemotaxis"/>
    <property type="evidence" value="ECO:0007669"/>
    <property type="project" value="UniProtKB-KW"/>
</dbReference>
<evidence type="ECO:0000256" key="11">
    <source>
        <dbReference type="SAM" id="Coils"/>
    </source>
</evidence>
<proteinExistence type="inferred from homology"/>
<dbReference type="InterPro" id="IPR012823">
    <property type="entry name" value="Flagell_FliJ"/>
</dbReference>
<dbReference type="Gene3D" id="1.10.287.1700">
    <property type="match status" value="1"/>
</dbReference>
<dbReference type="EMBL" id="CP042243">
    <property type="protein sequence ID" value="QEK12276.1"/>
    <property type="molecule type" value="Genomic_DNA"/>
</dbReference>
<evidence type="ECO:0000256" key="2">
    <source>
        <dbReference type="ARBA" id="ARBA00010004"/>
    </source>
</evidence>
<dbReference type="Pfam" id="PF02050">
    <property type="entry name" value="FliJ"/>
    <property type="match status" value="1"/>
</dbReference>
<evidence type="ECO:0000256" key="1">
    <source>
        <dbReference type="ARBA" id="ARBA00004413"/>
    </source>
</evidence>
<dbReference type="InterPro" id="IPR052570">
    <property type="entry name" value="FliJ"/>
</dbReference>
<keyword evidence="11" id="KW-0175">Coiled coil</keyword>
<dbReference type="Proteomes" id="UP000324646">
    <property type="component" value="Chromosome"/>
</dbReference>
<accession>A0A5C0SES7</accession>
<dbReference type="GO" id="GO:0009288">
    <property type="term" value="C:bacterial-type flagellum"/>
    <property type="evidence" value="ECO:0007669"/>
    <property type="project" value="InterPro"/>
</dbReference>
<evidence type="ECO:0000256" key="10">
    <source>
        <dbReference type="ARBA" id="ARBA00023225"/>
    </source>
</evidence>
<dbReference type="GO" id="GO:0071973">
    <property type="term" value="P:bacterial-type flagellum-dependent cell motility"/>
    <property type="evidence" value="ECO:0007669"/>
    <property type="project" value="InterPro"/>
</dbReference>
<dbReference type="NCBIfam" id="TIGR02473">
    <property type="entry name" value="flagell_FliJ"/>
    <property type="match status" value="1"/>
</dbReference>
<dbReference type="GO" id="GO:0044781">
    <property type="term" value="P:bacterial-type flagellum organization"/>
    <property type="evidence" value="ECO:0007669"/>
    <property type="project" value="UniProtKB-KW"/>
</dbReference>
<comment type="subcellular location">
    <subcellularLocation>
        <location evidence="1">Cell membrane</location>
        <topology evidence="1">Peripheral membrane protein</topology>
        <orientation evidence="1">Cytoplasmic side</orientation>
    </subcellularLocation>
</comment>
<comment type="similarity">
    <text evidence="2">Belongs to the FliJ family.</text>
</comment>
<dbReference type="PANTHER" id="PTHR38786:SF1">
    <property type="entry name" value="FLAGELLAR FLIJ PROTEIN"/>
    <property type="match status" value="1"/>
</dbReference>
<dbReference type="GO" id="GO:0005886">
    <property type="term" value="C:plasma membrane"/>
    <property type="evidence" value="ECO:0007669"/>
    <property type="project" value="UniProtKB-SubCell"/>
</dbReference>
<keyword evidence="5" id="KW-1003">Cell membrane</keyword>
<organism evidence="12 13">
    <name type="scientific">Crassaminicella thermophila</name>
    <dbReference type="NCBI Taxonomy" id="2599308"/>
    <lineage>
        <taxon>Bacteria</taxon>
        <taxon>Bacillati</taxon>
        <taxon>Bacillota</taxon>
        <taxon>Clostridia</taxon>
        <taxon>Eubacteriales</taxon>
        <taxon>Clostridiaceae</taxon>
        <taxon>Crassaminicella</taxon>
    </lineage>
</organism>
<evidence type="ECO:0000256" key="8">
    <source>
        <dbReference type="ARBA" id="ARBA00022927"/>
    </source>
</evidence>
<dbReference type="AlphaFoldDB" id="A0A5C0SES7"/>
<keyword evidence="9" id="KW-0472">Membrane</keyword>
<gene>
    <name evidence="12" type="primary">fliJ</name>
    <name evidence="12" type="ORF">FQB35_07735</name>
</gene>
<keyword evidence="7" id="KW-1005">Bacterial flagellum biogenesis</keyword>